<proteinExistence type="predicted"/>
<dbReference type="Gene3D" id="3.30.565.10">
    <property type="entry name" value="Histidine kinase-like ATPase, C-terminal domain"/>
    <property type="match status" value="1"/>
</dbReference>
<keyword evidence="11" id="KW-1133">Transmembrane helix</keyword>
<gene>
    <name evidence="13" type="ORF">CGZ93_14395</name>
</gene>
<dbReference type="GO" id="GO:0016020">
    <property type="term" value="C:membrane"/>
    <property type="evidence" value="ECO:0007669"/>
    <property type="project" value="InterPro"/>
</dbReference>
<dbReference type="PANTHER" id="PTHR24421:SF10">
    <property type="entry name" value="NITRATE_NITRITE SENSOR PROTEIN NARQ"/>
    <property type="match status" value="1"/>
</dbReference>
<dbReference type="GO" id="GO:0005524">
    <property type="term" value="F:ATP binding"/>
    <property type="evidence" value="ECO:0007669"/>
    <property type="project" value="UniProtKB-KW"/>
</dbReference>
<dbReference type="CDD" id="cd16917">
    <property type="entry name" value="HATPase_UhpB-NarQ-NarX-like"/>
    <property type="match status" value="1"/>
</dbReference>
<feature type="transmembrane region" description="Helical" evidence="11">
    <location>
        <begin position="105"/>
        <end position="129"/>
    </location>
</feature>
<keyword evidence="4" id="KW-0808">Transferase</keyword>
<dbReference type="EC" id="2.7.13.3" evidence="2"/>
<evidence type="ECO:0000256" key="6">
    <source>
        <dbReference type="ARBA" id="ARBA00022777"/>
    </source>
</evidence>
<dbReference type="InterPro" id="IPR050482">
    <property type="entry name" value="Sensor_HK_TwoCompSys"/>
</dbReference>
<keyword evidence="3" id="KW-0597">Phosphoprotein</keyword>
<organism evidence="13 14">
    <name type="scientific">Enemella dayhoffiae</name>
    <dbReference type="NCBI Taxonomy" id="2016507"/>
    <lineage>
        <taxon>Bacteria</taxon>
        <taxon>Bacillati</taxon>
        <taxon>Actinomycetota</taxon>
        <taxon>Actinomycetes</taxon>
        <taxon>Propionibacteriales</taxon>
        <taxon>Propionibacteriaceae</taxon>
        <taxon>Enemella</taxon>
    </lineage>
</organism>
<feature type="coiled-coil region" evidence="9">
    <location>
        <begin position="198"/>
        <end position="232"/>
    </location>
</feature>
<evidence type="ECO:0000256" key="10">
    <source>
        <dbReference type="SAM" id="MobiDB-lite"/>
    </source>
</evidence>
<dbReference type="OrthoDB" id="227596at2"/>
<keyword evidence="11" id="KW-0472">Membrane</keyword>
<dbReference type="Proteomes" id="UP000216311">
    <property type="component" value="Unassembled WGS sequence"/>
</dbReference>
<feature type="transmembrane region" description="Helical" evidence="11">
    <location>
        <begin position="82"/>
        <end position="99"/>
    </location>
</feature>
<dbReference type="PANTHER" id="PTHR24421">
    <property type="entry name" value="NITRATE/NITRITE SENSOR PROTEIN NARX-RELATED"/>
    <property type="match status" value="1"/>
</dbReference>
<comment type="catalytic activity">
    <reaction evidence="1">
        <text>ATP + protein L-histidine = ADP + protein N-phospho-L-histidine.</text>
        <dbReference type="EC" id="2.7.13.3"/>
    </reaction>
</comment>
<dbReference type="GO" id="GO:0046983">
    <property type="term" value="F:protein dimerization activity"/>
    <property type="evidence" value="ECO:0007669"/>
    <property type="project" value="InterPro"/>
</dbReference>
<evidence type="ECO:0000256" key="9">
    <source>
        <dbReference type="SAM" id="Coils"/>
    </source>
</evidence>
<feature type="compositionally biased region" description="Basic and acidic residues" evidence="10">
    <location>
        <begin position="1"/>
        <end position="14"/>
    </location>
</feature>
<dbReference type="GO" id="GO:0000155">
    <property type="term" value="F:phosphorelay sensor kinase activity"/>
    <property type="evidence" value="ECO:0007669"/>
    <property type="project" value="InterPro"/>
</dbReference>
<sequence length="437" mass="46684">MNRSTCRDPNDGRETSVPAPRIRPMPPPPNQPRRHWARSLLSVGASVLALPVLAVVSVLAAQAFPPYVGSIGPNGSPLPSELGSMITLIAIVLELSILFRRRFPWVVWGLGAVITLVLQLDSLLMLLGMSELIARRPLKQWRLAAIGAGAASVVAMLRNLIAGGSALPTVSSDPFTRVVAFLLILLVGYAGAFGLGWLRRSRRQLESVDADLEQAQQHVQGLTNELSRQAERELLAREIHDALAHRLSLVSLHSGALEDAIRSGDPSTAQAAQVVRDNAHRSLEDLRDLVGALRDPQPPGPVTEPARVPLHGMADVAEVIDSTIAAGVQVNAFVQLTDSDQAGELLNRAVFRIVQEALTNVVKHAPGSSVGLDLRASPETGVLLRIRNPLVGGTSGVPGSGSGLIGMRERVAALEGQLTVGPTEDGWFEVSVRLPWR</sequence>
<evidence type="ECO:0000256" key="2">
    <source>
        <dbReference type="ARBA" id="ARBA00012438"/>
    </source>
</evidence>
<keyword evidence="11" id="KW-0812">Transmembrane</keyword>
<keyword evidence="6" id="KW-0418">Kinase</keyword>
<keyword evidence="14" id="KW-1185">Reference proteome</keyword>
<dbReference type="Gene3D" id="1.20.5.1930">
    <property type="match status" value="1"/>
</dbReference>
<evidence type="ECO:0000313" key="13">
    <source>
        <dbReference type="EMBL" id="OYO18614.1"/>
    </source>
</evidence>
<evidence type="ECO:0000259" key="12">
    <source>
        <dbReference type="Pfam" id="PF07730"/>
    </source>
</evidence>
<evidence type="ECO:0000256" key="11">
    <source>
        <dbReference type="SAM" id="Phobius"/>
    </source>
</evidence>
<evidence type="ECO:0000256" key="8">
    <source>
        <dbReference type="ARBA" id="ARBA00023012"/>
    </source>
</evidence>
<dbReference type="InterPro" id="IPR011712">
    <property type="entry name" value="Sig_transdc_His_kin_sub3_dim/P"/>
</dbReference>
<feature type="transmembrane region" description="Helical" evidence="11">
    <location>
        <begin position="141"/>
        <end position="158"/>
    </location>
</feature>
<dbReference type="EMBL" id="NMVQ01000043">
    <property type="protein sequence ID" value="OYO18614.1"/>
    <property type="molecule type" value="Genomic_DNA"/>
</dbReference>
<keyword evidence="7" id="KW-0067">ATP-binding</keyword>
<feature type="transmembrane region" description="Helical" evidence="11">
    <location>
        <begin position="178"/>
        <end position="198"/>
    </location>
</feature>
<keyword evidence="5" id="KW-0547">Nucleotide-binding</keyword>
<keyword evidence="8" id="KW-0902">Two-component regulatory system</keyword>
<dbReference type="Pfam" id="PF07730">
    <property type="entry name" value="HisKA_3"/>
    <property type="match status" value="1"/>
</dbReference>
<feature type="compositionally biased region" description="Pro residues" evidence="10">
    <location>
        <begin position="21"/>
        <end position="31"/>
    </location>
</feature>
<evidence type="ECO:0000313" key="14">
    <source>
        <dbReference type="Proteomes" id="UP000216311"/>
    </source>
</evidence>
<evidence type="ECO:0000256" key="1">
    <source>
        <dbReference type="ARBA" id="ARBA00000085"/>
    </source>
</evidence>
<comment type="caution">
    <text evidence="13">The sequence shown here is derived from an EMBL/GenBank/DDBJ whole genome shotgun (WGS) entry which is preliminary data.</text>
</comment>
<dbReference type="InterPro" id="IPR036890">
    <property type="entry name" value="HATPase_C_sf"/>
</dbReference>
<feature type="transmembrane region" description="Helical" evidence="11">
    <location>
        <begin position="36"/>
        <end position="61"/>
    </location>
</feature>
<dbReference type="AlphaFoldDB" id="A0A255GYB5"/>
<protein>
    <recommendedName>
        <fullName evidence="2">histidine kinase</fullName>
        <ecNumber evidence="2">2.7.13.3</ecNumber>
    </recommendedName>
</protein>
<evidence type="ECO:0000256" key="7">
    <source>
        <dbReference type="ARBA" id="ARBA00022840"/>
    </source>
</evidence>
<dbReference type="SUPFAM" id="SSF55874">
    <property type="entry name" value="ATPase domain of HSP90 chaperone/DNA topoisomerase II/histidine kinase"/>
    <property type="match status" value="1"/>
</dbReference>
<evidence type="ECO:0000256" key="5">
    <source>
        <dbReference type="ARBA" id="ARBA00022741"/>
    </source>
</evidence>
<feature type="region of interest" description="Disordered" evidence="10">
    <location>
        <begin position="1"/>
        <end position="33"/>
    </location>
</feature>
<feature type="domain" description="Signal transduction histidine kinase subgroup 3 dimerisation and phosphoacceptor" evidence="12">
    <location>
        <begin position="231"/>
        <end position="296"/>
    </location>
</feature>
<evidence type="ECO:0000256" key="4">
    <source>
        <dbReference type="ARBA" id="ARBA00022679"/>
    </source>
</evidence>
<name>A0A255GYB5_9ACTN</name>
<keyword evidence="9" id="KW-0175">Coiled coil</keyword>
<evidence type="ECO:0000256" key="3">
    <source>
        <dbReference type="ARBA" id="ARBA00022553"/>
    </source>
</evidence>
<reference evidence="13 14" key="1">
    <citation type="submission" date="2017-07" db="EMBL/GenBank/DDBJ databases">
        <title>Draft whole genome sequences of clinical Proprionibacteriaceae strains.</title>
        <authorList>
            <person name="Bernier A.-M."/>
            <person name="Bernard K."/>
            <person name="Domingo M.-C."/>
        </authorList>
    </citation>
    <scope>NUCLEOTIDE SEQUENCE [LARGE SCALE GENOMIC DNA]</scope>
    <source>
        <strain evidence="13 14">NML 130396</strain>
    </source>
</reference>
<accession>A0A255GYB5</accession>